<dbReference type="GO" id="GO:0019843">
    <property type="term" value="F:rRNA binding"/>
    <property type="evidence" value="ECO:0007669"/>
    <property type="project" value="UniProtKB-UniRule"/>
</dbReference>
<dbReference type="AlphaFoldDB" id="A0A9D0Z836"/>
<dbReference type="Pfam" id="PF05833">
    <property type="entry name" value="NFACT_N"/>
    <property type="match status" value="1"/>
</dbReference>
<gene>
    <name evidence="5" type="primary">rqcH</name>
    <name evidence="7" type="ORF">IAB73_01555</name>
</gene>
<keyword evidence="1 5" id="KW-0820">tRNA-binding</keyword>
<dbReference type="GO" id="GO:0000049">
    <property type="term" value="F:tRNA binding"/>
    <property type="evidence" value="ECO:0007669"/>
    <property type="project" value="UniProtKB-UniRule"/>
</dbReference>
<keyword evidence="4 5" id="KW-0648">Protein biosynthesis</keyword>
<evidence type="ECO:0000259" key="6">
    <source>
        <dbReference type="Pfam" id="PF05670"/>
    </source>
</evidence>
<reference evidence="7" key="1">
    <citation type="submission" date="2020-10" db="EMBL/GenBank/DDBJ databases">
        <authorList>
            <person name="Gilroy R."/>
        </authorList>
    </citation>
    <scope>NUCLEOTIDE SEQUENCE</scope>
    <source>
        <strain evidence="7">ChiSxjej2B14-6234</strain>
    </source>
</reference>
<dbReference type="HAMAP" id="MF_00844_B">
    <property type="entry name" value="RqcH_B"/>
    <property type="match status" value="1"/>
</dbReference>
<dbReference type="Pfam" id="PF05670">
    <property type="entry name" value="NFACT-R_1"/>
    <property type="match status" value="1"/>
</dbReference>
<dbReference type="InterPro" id="IPR008532">
    <property type="entry name" value="NFACT_RNA-bd"/>
</dbReference>
<keyword evidence="2 5" id="KW-0699">rRNA-binding</keyword>
<dbReference type="InterPro" id="IPR051608">
    <property type="entry name" value="RQC_Subunit_NEMF"/>
</dbReference>
<dbReference type="Gene3D" id="1.10.8.50">
    <property type="match status" value="1"/>
</dbReference>
<evidence type="ECO:0000256" key="2">
    <source>
        <dbReference type="ARBA" id="ARBA00022730"/>
    </source>
</evidence>
<feature type="coiled-coil region" evidence="5">
    <location>
        <begin position="390"/>
        <end position="424"/>
    </location>
</feature>
<comment type="caution">
    <text evidence="7">The sequence shown here is derived from an EMBL/GenBank/DDBJ whole genome shotgun (WGS) entry which is preliminary data.</text>
</comment>
<name>A0A9D0Z836_9FIRM</name>
<dbReference type="GO" id="GO:0072344">
    <property type="term" value="P:rescue of stalled ribosome"/>
    <property type="evidence" value="ECO:0007669"/>
    <property type="project" value="UniProtKB-UniRule"/>
</dbReference>
<dbReference type="Proteomes" id="UP000886887">
    <property type="component" value="Unassembled WGS sequence"/>
</dbReference>
<dbReference type="PANTHER" id="PTHR15239:SF6">
    <property type="entry name" value="RIBOSOME QUALITY CONTROL COMPLEX SUBUNIT NEMF"/>
    <property type="match status" value="1"/>
</dbReference>
<keyword evidence="3 5" id="KW-0694">RNA-binding</keyword>
<comment type="subunit">
    <text evidence="5">Associates with stalled 50S ribosomal subunits. Binds to RqcP.</text>
</comment>
<proteinExistence type="inferred from homology"/>
<accession>A0A9D0Z836</accession>
<evidence type="ECO:0000313" key="8">
    <source>
        <dbReference type="Proteomes" id="UP000886887"/>
    </source>
</evidence>
<keyword evidence="5" id="KW-0175">Coiled coil</keyword>
<sequence>MPFDGVTLGFVARQLKEKLVGGRVDRVSQPERDEIHLLIRSQGENLRLLLCAGANAARVHLTAHSKQNPMEPPMLCMLMRKYLQGGRVTDVRRIGSDRILEIDIEALDELGEARTRTLVAEIMGRHSNIILRGADGRIIDAVRHVDADISRVREVLPGLPYAYPPSQGKLDPDTADAQALLQMLQGAGGKLAKALQGGIAGLSPQAARELAFRLTGQHDAHLDALNVPQTAQRLRALLDGLYDLQPPVLMVGEDGEATDVFPYPQLSLTGMPMREVPEGISHALDLFYAGRDRRERMQQRSASLHRTLKTHIERCEKKLAIQLEELENSQRMDEYRINGELIQANLYRLEKGMQEACVENFYLPDCPAVRIPLDLKLTPVQNAQRYFRLYQKARSAREMAAQQKEKTEQELRYLEEQLDDLRKCTQPEELSEIRAMLERSGHVRKVQSRVKQRKAQPSQPFHYRATDGTDILVGKNSVQNDRLTGEARGDEIWMHAKNMPGSHVIICSTKVSEQTLLEAANLAAYYSKGQQSAQVPIDYTLRRYVKKPGGAPAGFVIYTNQRTLYITPDEHAVKRMTLVSG</sequence>
<dbReference type="FunFam" id="2.30.310.10:FF:000004">
    <property type="entry name" value="Fibronectin-binding protein A"/>
    <property type="match status" value="1"/>
</dbReference>
<dbReference type="EMBL" id="DVFJ01000006">
    <property type="protein sequence ID" value="HIQ70887.1"/>
    <property type="molecule type" value="Genomic_DNA"/>
</dbReference>
<evidence type="ECO:0000256" key="5">
    <source>
        <dbReference type="HAMAP-Rule" id="MF_00844"/>
    </source>
</evidence>
<dbReference type="GO" id="GO:1990112">
    <property type="term" value="C:RQC complex"/>
    <property type="evidence" value="ECO:0007669"/>
    <property type="project" value="TreeGrafter"/>
</dbReference>
<comment type="similarity">
    <text evidence="5">Belongs to the NEMF family.</text>
</comment>
<evidence type="ECO:0000313" key="7">
    <source>
        <dbReference type="EMBL" id="HIQ70887.1"/>
    </source>
</evidence>
<dbReference type="Gene3D" id="2.30.310.10">
    <property type="entry name" value="ibrinogen binding protein from staphylococcus aureus domain"/>
    <property type="match status" value="1"/>
</dbReference>
<comment type="function">
    <text evidence="5">Key component of the ribosome quality control system (RQC), a ribosome-associated complex that mediates the extraction of incompletely synthesized nascent chains from stalled ribosomes and their subsequent degradation. RqcH recruits Ala-charged tRNA, and with RqcP directs the elongation of stalled nascent chains on 50S ribosomal subunits, leading to non-templated C-terminal alanine extensions (Ala tail). The Ala tail promotes nascent chain degradation. May add between 1 and at least 8 Ala residues. Binds to stalled 50S ribosomal subunits.</text>
</comment>
<protein>
    <recommendedName>
        <fullName evidence="5">Rqc2 homolog RqcH</fullName>
        <shortName evidence="5">RqcH</shortName>
    </recommendedName>
</protein>
<reference evidence="7" key="2">
    <citation type="journal article" date="2021" name="PeerJ">
        <title>Extensive microbial diversity within the chicken gut microbiome revealed by metagenomics and culture.</title>
        <authorList>
            <person name="Gilroy R."/>
            <person name="Ravi A."/>
            <person name="Getino M."/>
            <person name="Pursley I."/>
            <person name="Horton D.L."/>
            <person name="Alikhan N.F."/>
            <person name="Baker D."/>
            <person name="Gharbi K."/>
            <person name="Hall N."/>
            <person name="Watson M."/>
            <person name="Adriaenssens E.M."/>
            <person name="Foster-Nyarko E."/>
            <person name="Jarju S."/>
            <person name="Secka A."/>
            <person name="Antonio M."/>
            <person name="Oren A."/>
            <person name="Chaudhuri R.R."/>
            <person name="La Ragione R."/>
            <person name="Hildebrand F."/>
            <person name="Pallen M.J."/>
        </authorList>
    </citation>
    <scope>NUCLEOTIDE SEQUENCE</scope>
    <source>
        <strain evidence="7">ChiSxjej2B14-6234</strain>
    </source>
</reference>
<organism evidence="7 8">
    <name type="scientific">Candidatus Onthenecus intestinigallinarum</name>
    <dbReference type="NCBI Taxonomy" id="2840875"/>
    <lineage>
        <taxon>Bacteria</taxon>
        <taxon>Bacillati</taxon>
        <taxon>Bacillota</taxon>
        <taxon>Clostridia</taxon>
        <taxon>Eubacteriales</taxon>
        <taxon>Candidatus Onthenecus</taxon>
    </lineage>
</organism>
<feature type="domain" description="NFACT RNA-binding" evidence="6">
    <location>
        <begin position="461"/>
        <end position="550"/>
    </location>
</feature>
<dbReference type="GO" id="GO:0043023">
    <property type="term" value="F:ribosomal large subunit binding"/>
    <property type="evidence" value="ECO:0007669"/>
    <property type="project" value="UniProtKB-UniRule"/>
</dbReference>
<evidence type="ECO:0000256" key="4">
    <source>
        <dbReference type="ARBA" id="ARBA00022917"/>
    </source>
</evidence>
<dbReference type="InterPro" id="IPR043682">
    <property type="entry name" value="RqcH_bacterial"/>
</dbReference>
<dbReference type="PANTHER" id="PTHR15239">
    <property type="entry name" value="NUCLEAR EXPORT MEDIATOR FACTOR NEMF"/>
    <property type="match status" value="1"/>
</dbReference>
<evidence type="ECO:0000256" key="1">
    <source>
        <dbReference type="ARBA" id="ARBA00022555"/>
    </source>
</evidence>
<evidence type="ECO:0000256" key="3">
    <source>
        <dbReference type="ARBA" id="ARBA00022884"/>
    </source>
</evidence>